<accession>A0ABV1IDR1</accession>
<dbReference type="EMBL" id="JBBNGS010000002">
    <property type="protein sequence ID" value="MEQ2637028.1"/>
    <property type="molecule type" value="Genomic_DNA"/>
</dbReference>
<gene>
    <name evidence="1" type="ORF">AAAT05_01495</name>
</gene>
<dbReference type="Proteomes" id="UP001478817">
    <property type="component" value="Unassembled WGS sequence"/>
</dbReference>
<sequence length="164" mass="17954">MARVEYADAREFFGAVRRASADADRISRELERMEAAEGVRAQSYSVGGHGSRADVNGRGATIARMDYERRVSKRREEDYALVDGACDVIYGSGQTGMGGIDALLGSAVADMVWWRFCACASWSEVAEHCELSVRRCQELVDMAMDTCDAYGVSAMREGLGRACE</sequence>
<evidence type="ECO:0000313" key="1">
    <source>
        <dbReference type="EMBL" id="MEQ2637028.1"/>
    </source>
</evidence>
<protein>
    <submittedName>
        <fullName evidence="1">Uncharacterized protein</fullName>
    </submittedName>
</protein>
<comment type="caution">
    <text evidence="1">The sequence shown here is derived from an EMBL/GenBank/DDBJ whole genome shotgun (WGS) entry which is preliminary data.</text>
</comment>
<reference evidence="1 2" key="1">
    <citation type="submission" date="2024-04" db="EMBL/GenBank/DDBJ databases">
        <title>Human intestinal bacterial collection.</title>
        <authorList>
            <person name="Pauvert C."/>
            <person name="Hitch T.C.A."/>
            <person name="Clavel T."/>
        </authorList>
    </citation>
    <scope>NUCLEOTIDE SEQUENCE [LARGE SCALE GENOMIC DNA]</scope>
    <source>
        <strain evidence="1 2">CLA-AA-H197</strain>
    </source>
</reference>
<keyword evidence="2" id="KW-1185">Reference proteome</keyword>
<name>A0ABV1IDR1_9ACTN</name>
<evidence type="ECO:0000313" key="2">
    <source>
        <dbReference type="Proteomes" id="UP001478817"/>
    </source>
</evidence>
<dbReference type="RefSeq" id="WP_349181391.1">
    <property type="nucleotide sequence ID" value="NZ_JBBNGS010000002.1"/>
</dbReference>
<organism evidence="1 2">
    <name type="scientific">Paratractidigestivibacter faecalis</name>
    <dbReference type="NCBI Taxonomy" id="2292441"/>
    <lineage>
        <taxon>Bacteria</taxon>
        <taxon>Bacillati</taxon>
        <taxon>Actinomycetota</taxon>
        <taxon>Coriobacteriia</taxon>
        <taxon>Coriobacteriales</taxon>
        <taxon>Atopobiaceae</taxon>
        <taxon>Paratractidigestivibacter</taxon>
    </lineage>
</organism>
<proteinExistence type="predicted"/>